<dbReference type="EMBL" id="LT985188">
    <property type="protein sequence ID" value="SPD86212.1"/>
    <property type="molecule type" value="Genomic_DNA"/>
</dbReference>
<accession>A0A2N9JDK1</accession>
<proteinExistence type="predicted"/>
<dbReference type="InterPro" id="IPR032808">
    <property type="entry name" value="DoxX"/>
</dbReference>
<evidence type="ECO:0000256" key="1">
    <source>
        <dbReference type="ARBA" id="ARBA00004141"/>
    </source>
</evidence>
<dbReference type="AlphaFoldDB" id="A0A2N9JDK1"/>
<evidence type="ECO:0000256" key="2">
    <source>
        <dbReference type="ARBA" id="ARBA00022692"/>
    </source>
</evidence>
<dbReference type="Pfam" id="PF07681">
    <property type="entry name" value="DoxX"/>
    <property type="match status" value="1"/>
</dbReference>
<dbReference type="OrthoDB" id="329282at2"/>
<evidence type="ECO:0000256" key="3">
    <source>
        <dbReference type="ARBA" id="ARBA00022989"/>
    </source>
</evidence>
<comment type="subcellular location">
    <subcellularLocation>
        <location evidence="1">Membrane</location>
        <topology evidence="1">Multi-pass membrane protein</topology>
    </subcellularLocation>
</comment>
<evidence type="ECO:0000256" key="4">
    <source>
        <dbReference type="ARBA" id="ARBA00023136"/>
    </source>
</evidence>
<evidence type="ECO:0000313" key="7">
    <source>
        <dbReference type="Proteomes" id="UP000238164"/>
    </source>
</evidence>
<evidence type="ECO:0000256" key="5">
    <source>
        <dbReference type="SAM" id="MobiDB-lite"/>
    </source>
</evidence>
<keyword evidence="4" id="KW-0472">Membrane</keyword>
<reference evidence="6 7" key="1">
    <citation type="submission" date="2018-02" db="EMBL/GenBank/DDBJ databases">
        <authorList>
            <person name="Cohen D.B."/>
            <person name="Kent A.D."/>
        </authorList>
    </citation>
    <scope>NUCLEOTIDE SEQUENCE [LARGE SCALE GENOMIC DNA]</scope>
    <source>
        <strain evidence="6">1</strain>
    </source>
</reference>
<name>A0A2N9JDK1_9ACTN</name>
<dbReference type="RefSeq" id="WP_105185259.1">
    <property type="nucleotide sequence ID" value="NZ_BAAAGO010000018.1"/>
</dbReference>
<evidence type="ECO:0000313" key="6">
    <source>
        <dbReference type="EMBL" id="SPD86212.1"/>
    </source>
</evidence>
<sequence>MSLLRFAARTMLASFFVVNGVKALRNPESLVPATEPIAKTFLPLAEKTLPPQAAAYLPEDAKGLVKLTGLAQIAGGLSLATGLGRRVGALVLAVSMVPTLVDSAPVGPSGDGERTGDFVRDLALTGGVLLAAGDTEGQPTLAYKAKTRAEMLGREAEHTKAAVAREAERTKKSLQREGRRAARKAKKVASKATKTIEGALK</sequence>
<protein>
    <submittedName>
        <fullName evidence="6">Uncharacterized membrane protein YphA, DoxX/SURF4 family</fullName>
    </submittedName>
</protein>
<dbReference type="GO" id="GO:0016020">
    <property type="term" value="C:membrane"/>
    <property type="evidence" value="ECO:0007669"/>
    <property type="project" value="UniProtKB-SubCell"/>
</dbReference>
<keyword evidence="2" id="KW-0812">Transmembrane</keyword>
<keyword evidence="3" id="KW-1133">Transmembrane helix</keyword>
<gene>
    <name evidence="6" type="ORF">MPLG2_1176</name>
</gene>
<feature type="region of interest" description="Disordered" evidence="5">
    <location>
        <begin position="163"/>
        <end position="201"/>
    </location>
</feature>
<feature type="compositionally biased region" description="Basic and acidic residues" evidence="5">
    <location>
        <begin position="163"/>
        <end position="180"/>
    </location>
</feature>
<keyword evidence="7" id="KW-1185">Reference proteome</keyword>
<organism evidence="6 7">
    <name type="scientific">Micropruina glycogenica</name>
    <dbReference type="NCBI Taxonomy" id="75385"/>
    <lineage>
        <taxon>Bacteria</taxon>
        <taxon>Bacillati</taxon>
        <taxon>Actinomycetota</taxon>
        <taxon>Actinomycetes</taxon>
        <taxon>Propionibacteriales</taxon>
        <taxon>Nocardioidaceae</taxon>
        <taxon>Micropruina</taxon>
    </lineage>
</organism>
<dbReference type="Proteomes" id="UP000238164">
    <property type="component" value="Chromosome 1"/>
</dbReference>
<dbReference type="KEGG" id="mgg:MPLG2_1176"/>